<dbReference type="EMBL" id="MDKC01000002">
    <property type="protein sequence ID" value="ODG93580.1"/>
    <property type="molecule type" value="Genomic_DNA"/>
</dbReference>
<dbReference type="SUPFAM" id="SSF52038">
    <property type="entry name" value="Barstar-related"/>
    <property type="match status" value="1"/>
</dbReference>
<dbReference type="Proteomes" id="UP000094580">
    <property type="component" value="Unassembled WGS sequence"/>
</dbReference>
<comment type="similarity">
    <text evidence="1">Belongs to the barstar family.</text>
</comment>
<name>A0ABX2ZY55_9BACI</name>
<reference evidence="3 4" key="1">
    <citation type="submission" date="2016-07" db="EMBL/GenBank/DDBJ databases">
        <authorList>
            <person name="Townsley L."/>
            <person name="Shank E.A."/>
        </authorList>
    </citation>
    <scope>NUCLEOTIDE SEQUENCE [LARGE SCALE GENOMIC DNA]</scope>
    <source>
        <strain evidence="3 4">CH01</strain>
    </source>
</reference>
<comment type="caution">
    <text evidence="3">The sequence shown here is derived from an EMBL/GenBank/DDBJ whole genome shotgun (WGS) entry which is preliminary data.</text>
</comment>
<dbReference type="Gene3D" id="3.30.370.10">
    <property type="entry name" value="Barstar-like"/>
    <property type="match status" value="1"/>
</dbReference>
<gene>
    <name evidence="3" type="ORF">BED47_03790</name>
</gene>
<dbReference type="InterPro" id="IPR035905">
    <property type="entry name" value="Barstar-like_sf"/>
</dbReference>
<sequence length="108" mass="13155">MRNFFTDFLKEFNRSEEKSITIDVSLINNSHELHQVLKEKLSFPDTYSEDWDNFWDIITCHVELPKKLQFIGWSELERKLPDDSKIMIEYLLEHNQEFPDWHCNFICN</sequence>
<accession>A0ABX2ZY55</accession>
<evidence type="ECO:0000259" key="2">
    <source>
        <dbReference type="Pfam" id="PF01337"/>
    </source>
</evidence>
<proteinExistence type="inferred from homology"/>
<keyword evidence="4" id="KW-1185">Reference proteome</keyword>
<organism evidence="3 4">
    <name type="scientific">Gottfriedia luciferensis</name>
    <dbReference type="NCBI Taxonomy" id="178774"/>
    <lineage>
        <taxon>Bacteria</taxon>
        <taxon>Bacillati</taxon>
        <taxon>Bacillota</taxon>
        <taxon>Bacilli</taxon>
        <taxon>Bacillales</taxon>
        <taxon>Bacillaceae</taxon>
        <taxon>Gottfriedia</taxon>
    </lineage>
</organism>
<evidence type="ECO:0000313" key="3">
    <source>
        <dbReference type="EMBL" id="ODG93580.1"/>
    </source>
</evidence>
<evidence type="ECO:0000313" key="4">
    <source>
        <dbReference type="Proteomes" id="UP000094580"/>
    </source>
</evidence>
<protein>
    <recommendedName>
        <fullName evidence="2">Barstar (barnase inhibitor) domain-containing protein</fullName>
    </recommendedName>
</protein>
<evidence type="ECO:0000256" key="1">
    <source>
        <dbReference type="ARBA" id="ARBA00006845"/>
    </source>
</evidence>
<feature type="domain" description="Barstar (barnase inhibitor)" evidence="2">
    <location>
        <begin position="19"/>
        <end position="98"/>
    </location>
</feature>
<dbReference type="InterPro" id="IPR000468">
    <property type="entry name" value="Barstar"/>
</dbReference>
<dbReference type="Pfam" id="PF01337">
    <property type="entry name" value="Barstar"/>
    <property type="match status" value="1"/>
</dbReference>